<dbReference type="InterPro" id="IPR001753">
    <property type="entry name" value="Enoyl-CoA_hydra/iso"/>
</dbReference>
<comment type="caution">
    <text evidence="7">The sequence shown here is derived from an EMBL/GenBank/DDBJ whole genome shotgun (WGS) entry which is preliminary data.</text>
</comment>
<dbReference type="PROSITE" id="PS00166">
    <property type="entry name" value="ENOYL_COA_HYDRATASE"/>
    <property type="match status" value="1"/>
</dbReference>
<comment type="catalytic activity">
    <reaction evidence="4">
        <text>a (3S)-3-hydroxyacyl-CoA = a (2E)-enoyl-CoA + H2O</text>
        <dbReference type="Rhea" id="RHEA:16105"/>
        <dbReference type="ChEBI" id="CHEBI:15377"/>
        <dbReference type="ChEBI" id="CHEBI:57318"/>
        <dbReference type="ChEBI" id="CHEBI:58856"/>
        <dbReference type="EC" id="4.2.1.17"/>
    </reaction>
</comment>
<comment type="similarity">
    <text evidence="2 6">Belongs to the enoyl-CoA hydratase/isomerase family.</text>
</comment>
<organism evidence="7 8">
    <name type="scientific">Antrihabitans stalactiti</name>
    <dbReference type="NCBI Taxonomy" id="2584121"/>
    <lineage>
        <taxon>Bacteria</taxon>
        <taxon>Bacillati</taxon>
        <taxon>Actinomycetota</taxon>
        <taxon>Actinomycetes</taxon>
        <taxon>Mycobacteriales</taxon>
        <taxon>Nocardiaceae</taxon>
        <taxon>Antrihabitans</taxon>
    </lineage>
</organism>
<comment type="function">
    <text evidence="1">Could possibly oxidize fatty acids using specific components.</text>
</comment>
<evidence type="ECO:0000256" key="6">
    <source>
        <dbReference type="RuleBase" id="RU003707"/>
    </source>
</evidence>
<dbReference type="SUPFAM" id="SSF52096">
    <property type="entry name" value="ClpP/crotonase"/>
    <property type="match status" value="1"/>
</dbReference>
<dbReference type="EMBL" id="VCQU01000010">
    <property type="protein sequence ID" value="NMN98258.1"/>
    <property type="molecule type" value="Genomic_DNA"/>
</dbReference>
<dbReference type="InterPro" id="IPR018376">
    <property type="entry name" value="Enoyl-CoA_hyd/isom_CS"/>
</dbReference>
<dbReference type="GO" id="GO:0004300">
    <property type="term" value="F:enoyl-CoA hydratase activity"/>
    <property type="evidence" value="ECO:0007669"/>
    <property type="project" value="UniProtKB-EC"/>
</dbReference>
<keyword evidence="7" id="KW-0456">Lyase</keyword>
<evidence type="ECO:0000256" key="1">
    <source>
        <dbReference type="ARBA" id="ARBA00002994"/>
    </source>
</evidence>
<dbReference type="RefSeq" id="WP_169592291.1">
    <property type="nucleotide sequence ID" value="NZ_VCQU01000010.1"/>
</dbReference>
<reference evidence="7 8" key="1">
    <citation type="submission" date="2019-05" db="EMBL/GenBank/DDBJ databases">
        <authorList>
            <person name="Lee S.D."/>
        </authorList>
    </citation>
    <scope>NUCLEOTIDE SEQUENCE [LARGE SCALE GENOMIC DNA]</scope>
    <source>
        <strain evidence="7 8">YC2-7</strain>
    </source>
</reference>
<protein>
    <submittedName>
        <fullName evidence="7">Enoyl-CoA hydratase</fullName>
        <ecNumber evidence="7">4.2.1.17</ecNumber>
    </submittedName>
</protein>
<dbReference type="NCBIfam" id="NF004525">
    <property type="entry name" value="PRK05870.1"/>
    <property type="match status" value="1"/>
</dbReference>
<sequence length="254" mass="26570">MTATNDLVLLESHDSIRTIRLNAPERRNALDRALLGELANAIAAVAADRDARALIVTGAGKAFCAGANLESLFGDVTRPIGVLRDNLKGVYGSFLGIRDLNIPTIAAVQGAAIGAGLNIALACDIVVAGPYAAFGPTFADIGLHPGGGCSYFLTERIGAAQATAALLMGDVISAEDAFRLGLATMTATEPEAKARELAEKFATRGAELNANIKRSVRIATTSDLATSVDFESWAQASSLSSEAFREFVANFRKR</sequence>
<dbReference type="Proteomes" id="UP000535543">
    <property type="component" value="Unassembled WGS sequence"/>
</dbReference>
<dbReference type="CDD" id="cd06558">
    <property type="entry name" value="crotonase-like"/>
    <property type="match status" value="1"/>
</dbReference>
<keyword evidence="3" id="KW-0276">Fatty acid metabolism</keyword>
<proteinExistence type="inferred from homology"/>
<name>A0A848KK69_9NOCA</name>
<evidence type="ECO:0000313" key="8">
    <source>
        <dbReference type="Proteomes" id="UP000535543"/>
    </source>
</evidence>
<evidence type="ECO:0000256" key="2">
    <source>
        <dbReference type="ARBA" id="ARBA00005254"/>
    </source>
</evidence>
<reference evidence="7 8" key="2">
    <citation type="submission" date="2020-06" db="EMBL/GenBank/DDBJ databases">
        <title>Antribacter stalactiti gen. nov., sp. nov., a new member of the family Nacardiaceae isolated from a cave.</title>
        <authorList>
            <person name="Kim I.S."/>
        </authorList>
    </citation>
    <scope>NUCLEOTIDE SEQUENCE [LARGE SCALE GENOMIC DNA]</scope>
    <source>
        <strain evidence="7 8">YC2-7</strain>
    </source>
</reference>
<dbReference type="PANTHER" id="PTHR43802:SF1">
    <property type="entry name" value="IP11341P-RELATED"/>
    <property type="match status" value="1"/>
</dbReference>
<evidence type="ECO:0000256" key="4">
    <source>
        <dbReference type="ARBA" id="ARBA00023709"/>
    </source>
</evidence>
<keyword evidence="8" id="KW-1185">Reference proteome</keyword>
<dbReference type="GO" id="GO:0006631">
    <property type="term" value="P:fatty acid metabolic process"/>
    <property type="evidence" value="ECO:0007669"/>
    <property type="project" value="UniProtKB-KW"/>
</dbReference>
<keyword evidence="3" id="KW-0443">Lipid metabolism</keyword>
<dbReference type="EC" id="4.2.1.17" evidence="7"/>
<accession>A0A848KK69</accession>
<dbReference type="Pfam" id="PF00378">
    <property type="entry name" value="ECH_1"/>
    <property type="match status" value="1"/>
</dbReference>
<evidence type="ECO:0000313" key="7">
    <source>
        <dbReference type="EMBL" id="NMN98258.1"/>
    </source>
</evidence>
<dbReference type="PANTHER" id="PTHR43802">
    <property type="entry name" value="ENOYL-COA HYDRATASE"/>
    <property type="match status" value="1"/>
</dbReference>
<dbReference type="AlphaFoldDB" id="A0A848KK69"/>
<gene>
    <name evidence="7" type="ORF">FGL95_24750</name>
</gene>
<dbReference type="Gene3D" id="3.90.226.10">
    <property type="entry name" value="2-enoyl-CoA Hydratase, Chain A, domain 1"/>
    <property type="match status" value="1"/>
</dbReference>
<dbReference type="SMR" id="A0A848KK69"/>
<dbReference type="InterPro" id="IPR029045">
    <property type="entry name" value="ClpP/crotonase-like_dom_sf"/>
</dbReference>
<evidence type="ECO:0000256" key="5">
    <source>
        <dbReference type="ARBA" id="ARBA00023717"/>
    </source>
</evidence>
<comment type="catalytic activity">
    <reaction evidence="5">
        <text>a 4-saturated-(3S)-3-hydroxyacyl-CoA = a (3E)-enoyl-CoA + H2O</text>
        <dbReference type="Rhea" id="RHEA:20724"/>
        <dbReference type="ChEBI" id="CHEBI:15377"/>
        <dbReference type="ChEBI" id="CHEBI:58521"/>
        <dbReference type="ChEBI" id="CHEBI:137480"/>
        <dbReference type="EC" id="4.2.1.17"/>
    </reaction>
</comment>
<evidence type="ECO:0000256" key="3">
    <source>
        <dbReference type="ARBA" id="ARBA00022832"/>
    </source>
</evidence>